<organism evidence="4 5">
    <name type="scientific">Mucinivorans hirudinis</name>
    <dbReference type="NCBI Taxonomy" id="1433126"/>
    <lineage>
        <taxon>Bacteria</taxon>
        <taxon>Pseudomonadati</taxon>
        <taxon>Bacteroidota</taxon>
        <taxon>Bacteroidia</taxon>
        <taxon>Bacteroidales</taxon>
        <taxon>Rikenellaceae</taxon>
        <taxon>Mucinivorans</taxon>
    </lineage>
</organism>
<sequence length="548" mass="63306">MNLANIYTSYLKTVRFMQIFGIIFSFFWKEMMLRTPWGRYKRRKQIKAQKQVYSTPERLRFTIERLGPTYVKFGQILADRPDVVAEHLRLELKMLQSKVEPFSNEMALRIIEEELRQPIEEVFDHFDKRCLAAASIGQVYQARLKDGSEVVVKVRRPKIDKKIKLDLYLLRIIAQKFAKTYPEMAAINIVGVVDEFAESIHKELDYYNEAANMLRFGTLFAQSEWVYIPKVYMEYTTRRVIVQEKIVGITPDSNDELMAAGLDPKAVASNGANVILSMIFRYGFFHADPHPGNMFIMRNNVVGLIDFGMVGVLRPRDMEFLANLSLGFARRNETSIADALITLCDIRYFDKRDDLIFRIHLLLQKSAHIPTDKLDFSKMAQDCINIITRFGLQIPGGIFMLIKALATIQKVAEHLDSQLPFTEMVKPYAKELLAKKYSPKKMANSLFDLLKSYGTLISNLPADVGEIIYKVKQGQIHHKVSFDDEAMFRRLVRNFGFQMGYAIMLVGLFIGSIILQVTKVDLPYSNFLIWISSALIFMAIIRWLFKKK</sequence>
<dbReference type="AlphaFoldDB" id="A0A060RCT5"/>
<evidence type="ECO:0000313" key="5">
    <source>
        <dbReference type="Proteomes" id="UP000027616"/>
    </source>
</evidence>
<gene>
    <name evidence="4" type="ORF">BN938_1149</name>
</gene>
<dbReference type="InterPro" id="IPR011009">
    <property type="entry name" value="Kinase-like_dom_sf"/>
</dbReference>
<evidence type="ECO:0000259" key="3">
    <source>
        <dbReference type="PROSITE" id="PS50011"/>
    </source>
</evidence>
<dbReference type="InterPro" id="IPR000719">
    <property type="entry name" value="Prot_kinase_dom"/>
</dbReference>
<keyword evidence="2" id="KW-0472">Membrane</keyword>
<dbReference type="GO" id="GO:0004672">
    <property type="term" value="F:protein kinase activity"/>
    <property type="evidence" value="ECO:0007669"/>
    <property type="project" value="InterPro"/>
</dbReference>
<keyword evidence="2" id="KW-0812">Transmembrane</keyword>
<evidence type="ECO:0000313" key="4">
    <source>
        <dbReference type="EMBL" id="CDN31244.1"/>
    </source>
</evidence>
<dbReference type="CDD" id="cd05121">
    <property type="entry name" value="ABC1_ADCK3-like"/>
    <property type="match status" value="1"/>
</dbReference>
<keyword evidence="4" id="KW-0503">Monooxygenase</keyword>
<dbReference type="eggNOG" id="COG0661">
    <property type="taxonomic scope" value="Bacteria"/>
</dbReference>
<name>A0A060RCT5_9BACT</name>
<dbReference type="Pfam" id="PF03109">
    <property type="entry name" value="ABC1"/>
    <property type="match status" value="1"/>
</dbReference>
<dbReference type="InterPro" id="IPR004147">
    <property type="entry name" value="ABC1_dom"/>
</dbReference>
<accession>A0A060RCT5</accession>
<dbReference type="Proteomes" id="UP000027616">
    <property type="component" value="Chromosome I"/>
</dbReference>
<keyword evidence="2" id="KW-1133">Transmembrane helix</keyword>
<dbReference type="HOGENOM" id="CLU_006533_0_2_10"/>
<proteinExistence type="inferred from homology"/>
<keyword evidence="5" id="KW-1185">Reference proteome</keyword>
<evidence type="ECO:0000256" key="2">
    <source>
        <dbReference type="SAM" id="Phobius"/>
    </source>
</evidence>
<dbReference type="PANTHER" id="PTHR10566">
    <property type="entry name" value="CHAPERONE-ACTIVITY OF BC1 COMPLEX CABC1 -RELATED"/>
    <property type="match status" value="1"/>
</dbReference>
<feature type="transmembrane region" description="Helical" evidence="2">
    <location>
        <begin position="16"/>
        <end position="33"/>
    </location>
</feature>
<feature type="transmembrane region" description="Helical" evidence="2">
    <location>
        <begin position="527"/>
        <end position="545"/>
    </location>
</feature>
<dbReference type="STRING" id="1433126.BN938_1149"/>
<dbReference type="InterPro" id="IPR050154">
    <property type="entry name" value="UbiB_kinase"/>
</dbReference>
<dbReference type="GO" id="GO:0005524">
    <property type="term" value="F:ATP binding"/>
    <property type="evidence" value="ECO:0007669"/>
    <property type="project" value="InterPro"/>
</dbReference>
<feature type="transmembrane region" description="Helical" evidence="2">
    <location>
        <begin position="495"/>
        <end position="515"/>
    </location>
</feature>
<dbReference type="KEGG" id="rbc:BN938_1149"/>
<evidence type="ECO:0000256" key="1">
    <source>
        <dbReference type="ARBA" id="ARBA00009670"/>
    </source>
</evidence>
<dbReference type="GO" id="GO:0004497">
    <property type="term" value="F:monooxygenase activity"/>
    <property type="evidence" value="ECO:0007669"/>
    <property type="project" value="UniProtKB-KW"/>
</dbReference>
<dbReference type="PANTHER" id="PTHR10566:SF113">
    <property type="entry name" value="PROTEIN ACTIVITY OF BC1 COMPLEX KINASE 7, CHLOROPLASTIC"/>
    <property type="match status" value="1"/>
</dbReference>
<dbReference type="EMBL" id="HG934468">
    <property type="protein sequence ID" value="CDN31244.1"/>
    <property type="molecule type" value="Genomic_DNA"/>
</dbReference>
<keyword evidence="4" id="KW-0830">Ubiquinone</keyword>
<protein>
    <submittedName>
        <fullName evidence="4">Ubiquinone biosynthesis monooxygenase UbiB</fullName>
    </submittedName>
</protein>
<comment type="similarity">
    <text evidence="1">Belongs to the protein kinase superfamily. ADCK protein kinase family.</text>
</comment>
<dbReference type="PROSITE" id="PS50011">
    <property type="entry name" value="PROTEIN_KINASE_DOM"/>
    <property type="match status" value="1"/>
</dbReference>
<reference evidence="4 5" key="1">
    <citation type="journal article" date="2015" name="Genome Announc.">
        <title>Complete Genome Sequence of the Novel Leech Symbiont Mucinivorans hirudinis M3T.</title>
        <authorList>
            <person name="Nelson M.C."/>
            <person name="Bomar L."/>
            <person name="Graf J."/>
        </authorList>
    </citation>
    <scope>NUCLEOTIDE SEQUENCE [LARGE SCALE GENOMIC DNA]</scope>
    <source>
        <strain evidence="5">M3</strain>
    </source>
</reference>
<dbReference type="SUPFAM" id="SSF56112">
    <property type="entry name" value="Protein kinase-like (PK-like)"/>
    <property type="match status" value="1"/>
</dbReference>
<dbReference type="PATRIC" id="fig|1433126.3.peg.1142"/>
<dbReference type="OrthoDB" id="9795390at2"/>
<feature type="domain" description="Protein kinase" evidence="3">
    <location>
        <begin position="125"/>
        <end position="447"/>
    </location>
</feature>
<keyword evidence="4" id="KW-0560">Oxidoreductase</keyword>